<evidence type="ECO:0000313" key="2">
    <source>
        <dbReference type="EMBL" id="EWH09557.1"/>
    </source>
</evidence>
<reference evidence="2 3" key="1">
    <citation type="journal article" date="2014" name="Genome Announc.">
        <title>Draft Genome Sequence of the Agar-Degrading Bacterium Catenovulum sp. Strain DS-2, Isolated from Intestines of Haliotis diversicolor.</title>
        <authorList>
            <person name="Shan D."/>
            <person name="Li X."/>
            <person name="Gu Z."/>
            <person name="Wei G."/>
            <person name="Gao Z."/>
            <person name="Shao Z."/>
        </authorList>
    </citation>
    <scope>NUCLEOTIDE SEQUENCE [LARGE SCALE GENOMIC DNA]</scope>
    <source>
        <strain evidence="2 3">DS-2</strain>
    </source>
</reference>
<evidence type="ECO:0000313" key="3">
    <source>
        <dbReference type="Proteomes" id="UP000019276"/>
    </source>
</evidence>
<accession>W7QKS3</accession>
<proteinExistence type="predicted"/>
<dbReference type="InterPro" id="IPR036291">
    <property type="entry name" value="NAD(P)-bd_dom_sf"/>
</dbReference>
<gene>
    <name evidence="2" type="ORF">DS2_12018</name>
</gene>
<dbReference type="Proteomes" id="UP000019276">
    <property type="component" value="Unassembled WGS sequence"/>
</dbReference>
<dbReference type="AlphaFoldDB" id="W7QKS3"/>
<protein>
    <recommendedName>
        <fullName evidence="1">NAD(P)-binding domain-containing protein</fullName>
    </recommendedName>
</protein>
<dbReference type="SUPFAM" id="SSF51735">
    <property type="entry name" value="NAD(P)-binding Rossmann-fold domains"/>
    <property type="match status" value="1"/>
</dbReference>
<feature type="domain" description="NAD(P)-binding" evidence="1">
    <location>
        <begin position="7"/>
        <end position="225"/>
    </location>
</feature>
<name>W7QKS3_9ALTE</name>
<evidence type="ECO:0000259" key="1">
    <source>
        <dbReference type="Pfam" id="PF13460"/>
    </source>
</evidence>
<dbReference type="PATRIC" id="fig|1328313.3.peg.2456"/>
<dbReference type="eggNOG" id="COG0702">
    <property type="taxonomic scope" value="Bacteria"/>
</dbReference>
<dbReference type="InterPro" id="IPR016040">
    <property type="entry name" value="NAD(P)-bd_dom"/>
</dbReference>
<dbReference type="Gene3D" id="3.40.50.720">
    <property type="entry name" value="NAD(P)-binding Rossmann-like Domain"/>
    <property type="match status" value="1"/>
</dbReference>
<dbReference type="EMBL" id="ARZY01000022">
    <property type="protein sequence ID" value="EWH09557.1"/>
    <property type="molecule type" value="Genomic_DNA"/>
</dbReference>
<dbReference type="PANTHER" id="PTHR15020">
    <property type="entry name" value="FLAVIN REDUCTASE-RELATED"/>
    <property type="match status" value="1"/>
</dbReference>
<comment type="caution">
    <text evidence="2">The sequence shown here is derived from an EMBL/GenBank/DDBJ whole genome shotgun (WGS) entry which is preliminary data.</text>
</comment>
<sequence length="242" mass="26851">MTTLVVGASGATGRLVVEKLLADGEAVRIIVRSTEYLPNKLKTHPKLSITQASLLDLTDKELQSQVLGCRAIVCCLGHNMTLKGIYGQPRKLVTDAVARLCTAIERCDKSNHDHTTKFILMSSSGVQNPQTNEKVPLSQKIAVKLIRCLVPPHKDNETAAEYLQSNYPDHQDTIEWVAVRPDSLTNEIKASAYDVSPTPVRNVIFDAGASSRINVAYFIASLVNQADLWNHWKMRMPVIYNR</sequence>
<keyword evidence="3" id="KW-1185">Reference proteome</keyword>
<dbReference type="STRING" id="1328313.DS2_12018"/>
<dbReference type="OrthoDB" id="9785372at2"/>
<dbReference type="Pfam" id="PF13460">
    <property type="entry name" value="NAD_binding_10"/>
    <property type="match status" value="1"/>
</dbReference>
<organism evidence="2 3">
    <name type="scientific">Catenovulum agarivorans DS-2</name>
    <dbReference type="NCBI Taxonomy" id="1328313"/>
    <lineage>
        <taxon>Bacteria</taxon>
        <taxon>Pseudomonadati</taxon>
        <taxon>Pseudomonadota</taxon>
        <taxon>Gammaproteobacteria</taxon>
        <taxon>Alteromonadales</taxon>
        <taxon>Alteromonadaceae</taxon>
        <taxon>Catenovulum</taxon>
    </lineage>
</organism>
<dbReference type="PANTHER" id="PTHR15020:SF11">
    <property type="entry name" value="OS06G0360300 PROTEIN"/>
    <property type="match status" value="1"/>
</dbReference>
<dbReference type="RefSeq" id="WP_035015052.1">
    <property type="nucleotide sequence ID" value="NZ_ARZY01000022.1"/>
</dbReference>